<accession>A0A7C9V9D5</accession>
<dbReference type="Proteomes" id="UP000481252">
    <property type="component" value="Unassembled WGS sequence"/>
</dbReference>
<keyword evidence="2" id="KW-1185">Reference proteome</keyword>
<reference evidence="1 2" key="1">
    <citation type="submission" date="2020-02" db="EMBL/GenBank/DDBJ databases">
        <title>Genome sequence of the type strain CGMCC 1.15528 of Mesorhizobium zhangyense.</title>
        <authorList>
            <person name="Gao J."/>
            <person name="Sun J."/>
        </authorList>
    </citation>
    <scope>NUCLEOTIDE SEQUENCE [LARGE SCALE GENOMIC DNA]</scope>
    <source>
        <strain evidence="1 2">CGMCC 1.15528</strain>
    </source>
</reference>
<dbReference type="Gene3D" id="3.10.20.30">
    <property type="match status" value="1"/>
</dbReference>
<dbReference type="RefSeq" id="WP_165120088.1">
    <property type="nucleotide sequence ID" value="NZ_JAAKZG010000010.1"/>
</dbReference>
<protein>
    <submittedName>
        <fullName evidence="1">Sulfur carrier protein ThiS</fullName>
    </submittedName>
</protein>
<dbReference type="InterPro" id="IPR016155">
    <property type="entry name" value="Mopterin_synth/thiamin_S_b"/>
</dbReference>
<evidence type="ECO:0000313" key="1">
    <source>
        <dbReference type="EMBL" id="NGN43684.1"/>
    </source>
</evidence>
<evidence type="ECO:0000313" key="2">
    <source>
        <dbReference type="Proteomes" id="UP000481252"/>
    </source>
</evidence>
<comment type="caution">
    <text evidence="1">The sequence shown here is derived from an EMBL/GenBank/DDBJ whole genome shotgun (WGS) entry which is preliminary data.</text>
</comment>
<dbReference type="CDD" id="cd00565">
    <property type="entry name" value="Ubl_ThiS"/>
    <property type="match status" value="1"/>
</dbReference>
<proteinExistence type="predicted"/>
<dbReference type="InterPro" id="IPR012675">
    <property type="entry name" value="Beta-grasp_dom_sf"/>
</dbReference>
<dbReference type="Pfam" id="PF02597">
    <property type="entry name" value="ThiS"/>
    <property type="match status" value="1"/>
</dbReference>
<dbReference type="EMBL" id="JAAKZG010000010">
    <property type="protein sequence ID" value="NGN43684.1"/>
    <property type="molecule type" value="Genomic_DNA"/>
</dbReference>
<sequence>MKLVINGEVQEVAADTLAALMAELDYAGNWLATARNGEVVPVAERQLCRLADGDHIEILSPMKGG</sequence>
<gene>
    <name evidence="1" type="primary">thiS</name>
    <name evidence="1" type="ORF">G6N74_21700</name>
</gene>
<name>A0A7C9V9D5_9HYPH</name>
<dbReference type="SUPFAM" id="SSF54285">
    <property type="entry name" value="MoaD/ThiS"/>
    <property type="match status" value="1"/>
</dbReference>
<dbReference type="AlphaFoldDB" id="A0A7C9V9D5"/>
<dbReference type="InterPro" id="IPR003749">
    <property type="entry name" value="ThiS/MoaD-like"/>
</dbReference>
<dbReference type="PANTHER" id="PTHR34472">
    <property type="entry name" value="SULFUR CARRIER PROTEIN THIS"/>
    <property type="match status" value="1"/>
</dbReference>
<organism evidence="1 2">
    <name type="scientific">Mesorhizobium zhangyense</name>
    <dbReference type="NCBI Taxonomy" id="1776730"/>
    <lineage>
        <taxon>Bacteria</taxon>
        <taxon>Pseudomonadati</taxon>
        <taxon>Pseudomonadota</taxon>
        <taxon>Alphaproteobacteria</taxon>
        <taxon>Hyphomicrobiales</taxon>
        <taxon>Phyllobacteriaceae</taxon>
        <taxon>Mesorhizobium</taxon>
    </lineage>
</organism>
<dbReference type="InterPro" id="IPR010035">
    <property type="entry name" value="Thi_S"/>
</dbReference>
<dbReference type="PANTHER" id="PTHR34472:SF1">
    <property type="entry name" value="SULFUR CARRIER PROTEIN THIS"/>
    <property type="match status" value="1"/>
</dbReference>
<dbReference type="NCBIfam" id="TIGR01683">
    <property type="entry name" value="thiS"/>
    <property type="match status" value="1"/>
</dbReference>